<dbReference type="AlphaFoldDB" id="A0A2H3C7T5"/>
<dbReference type="STRING" id="1076256.A0A2H3C7T5"/>
<dbReference type="Pfam" id="PF05199">
    <property type="entry name" value="GMC_oxred_C"/>
    <property type="match status" value="1"/>
</dbReference>
<feature type="signal peptide" evidence="4">
    <location>
        <begin position="1"/>
        <end position="19"/>
    </location>
</feature>
<accession>A0A2H3C7T5</accession>
<evidence type="ECO:0000256" key="3">
    <source>
        <dbReference type="PIRSR" id="PIRSR000137-2"/>
    </source>
</evidence>
<dbReference type="GO" id="GO:0050660">
    <property type="term" value="F:flavin adenine dinucleotide binding"/>
    <property type="evidence" value="ECO:0007669"/>
    <property type="project" value="InterPro"/>
</dbReference>
<dbReference type="SUPFAM" id="SSF51905">
    <property type="entry name" value="FAD/NAD(P)-binding domain"/>
    <property type="match status" value="1"/>
</dbReference>
<dbReference type="PANTHER" id="PTHR47190:SF2">
    <property type="entry name" value="CELLOBIOSE DEHYDROGENASE (AFU_ORTHOLOGUE AFUA_2G17620)"/>
    <property type="match status" value="1"/>
</dbReference>
<evidence type="ECO:0000256" key="1">
    <source>
        <dbReference type="ARBA" id="ARBA00001974"/>
    </source>
</evidence>
<keyword evidence="3" id="KW-0274">FAD</keyword>
<feature type="chain" id="PRO_5013581299" evidence="4">
    <location>
        <begin position="20"/>
        <end position="564"/>
    </location>
</feature>
<dbReference type="PROSITE" id="PS00624">
    <property type="entry name" value="GMC_OXRED_2"/>
    <property type="match status" value="1"/>
</dbReference>
<dbReference type="InterPro" id="IPR036188">
    <property type="entry name" value="FAD/NAD-bd_sf"/>
</dbReference>
<evidence type="ECO:0000256" key="4">
    <source>
        <dbReference type="SAM" id="SignalP"/>
    </source>
</evidence>
<organism evidence="6 7">
    <name type="scientific">Armillaria solidipes</name>
    <dbReference type="NCBI Taxonomy" id="1076256"/>
    <lineage>
        <taxon>Eukaryota</taxon>
        <taxon>Fungi</taxon>
        <taxon>Dikarya</taxon>
        <taxon>Basidiomycota</taxon>
        <taxon>Agaricomycotina</taxon>
        <taxon>Agaricomycetes</taxon>
        <taxon>Agaricomycetidae</taxon>
        <taxon>Agaricales</taxon>
        <taxon>Marasmiineae</taxon>
        <taxon>Physalacriaceae</taxon>
        <taxon>Armillaria</taxon>
    </lineage>
</organism>
<name>A0A2H3C7T5_9AGAR</name>
<dbReference type="PIRSF" id="PIRSF000137">
    <property type="entry name" value="Alcohol_oxidase"/>
    <property type="match status" value="1"/>
</dbReference>
<sequence length="564" mass="59872">MIPLLTLCIFNALSGLALAPLTTATAINTNTANAKATVSAAVASYDYIVVGAGAGGIVVADRLSEAGKSVLLIERGGPSTWETGGRYAPDWTEGQEVEESLFADNGTFWWCDGGGTAINGGLYWIPRDADFSADAGWPSSWTSHAQYTAKLEERLPSTDAPSTDGLRYLEQVADVVGELLDSQGYTQVTINDDPNNKDKVYGYSAFDLIDGKRGGPVASYLRTATARSNFVLQQYTTVLNVVRDGSTITGVKTNDTSIGSDGIISLNENGRVILSAGSMGTSRILFRSGIGPVDMIALVQGDATASANLPTEADWISLPVGYNVSDNPSINLVFTHPDVDSYDNWADVWASPRTVDAAQYLADRSGVFAQTSPRLNFWRSYEGDDGVTRWLQGTARPGAASLTTSMDYNETQIFTITAYLSTGITSRGRIGIDSSLTARTIEDPWLQNDFDKNILIQGISDIVNSIGNVSGLTMIMPDDTTTVEEYINNYDTSSLGSNHWVGANTIGDEGAAVVDENTKVYGTDNLFIVDASIIPSLPIGNPQGAIMSTAEQAAAKILASAGGS</sequence>
<feature type="domain" description="Glucose-methanol-choline oxidoreductase N-terminal" evidence="5">
    <location>
        <begin position="277"/>
        <end position="291"/>
    </location>
</feature>
<dbReference type="SUPFAM" id="SSF54373">
    <property type="entry name" value="FAD-linked reductases, C-terminal domain"/>
    <property type="match status" value="1"/>
</dbReference>
<evidence type="ECO:0000313" key="6">
    <source>
        <dbReference type="EMBL" id="PBK71346.1"/>
    </source>
</evidence>
<comment type="cofactor">
    <cofactor evidence="1 3">
        <name>FAD</name>
        <dbReference type="ChEBI" id="CHEBI:57692"/>
    </cofactor>
</comment>
<dbReference type="InterPro" id="IPR053208">
    <property type="entry name" value="GMC_Oxidoreductase_CD"/>
</dbReference>
<dbReference type="Pfam" id="PF00732">
    <property type="entry name" value="GMC_oxred_N"/>
    <property type="match status" value="1"/>
</dbReference>
<reference evidence="7" key="1">
    <citation type="journal article" date="2017" name="Nat. Ecol. Evol.">
        <title>Genome expansion and lineage-specific genetic innovations in the forest pathogenic fungi Armillaria.</title>
        <authorList>
            <person name="Sipos G."/>
            <person name="Prasanna A.N."/>
            <person name="Walter M.C."/>
            <person name="O'Connor E."/>
            <person name="Balint B."/>
            <person name="Krizsan K."/>
            <person name="Kiss B."/>
            <person name="Hess J."/>
            <person name="Varga T."/>
            <person name="Slot J."/>
            <person name="Riley R."/>
            <person name="Boka B."/>
            <person name="Rigling D."/>
            <person name="Barry K."/>
            <person name="Lee J."/>
            <person name="Mihaltcheva S."/>
            <person name="LaButti K."/>
            <person name="Lipzen A."/>
            <person name="Waldron R."/>
            <person name="Moloney N.M."/>
            <person name="Sperisen C."/>
            <person name="Kredics L."/>
            <person name="Vagvoelgyi C."/>
            <person name="Patrignani A."/>
            <person name="Fitzpatrick D."/>
            <person name="Nagy I."/>
            <person name="Doyle S."/>
            <person name="Anderson J.B."/>
            <person name="Grigoriev I.V."/>
            <person name="Gueldener U."/>
            <person name="Muensterkoetter M."/>
            <person name="Nagy L.G."/>
        </authorList>
    </citation>
    <scope>NUCLEOTIDE SEQUENCE [LARGE SCALE GENOMIC DNA]</scope>
    <source>
        <strain evidence="7">28-4</strain>
    </source>
</reference>
<dbReference type="InterPro" id="IPR007867">
    <property type="entry name" value="GMC_OxRtase_C"/>
</dbReference>
<keyword evidence="7" id="KW-1185">Reference proteome</keyword>
<keyword evidence="4" id="KW-0732">Signal</keyword>
<feature type="binding site" evidence="3">
    <location>
        <position position="238"/>
    </location>
    <ligand>
        <name>FAD</name>
        <dbReference type="ChEBI" id="CHEBI:57692"/>
    </ligand>
</feature>
<gene>
    <name evidence="6" type="ORF">ARMSODRAFT_1003144</name>
</gene>
<dbReference type="PRINTS" id="PR00411">
    <property type="entry name" value="PNDRDTASEI"/>
</dbReference>
<evidence type="ECO:0000259" key="5">
    <source>
        <dbReference type="PROSITE" id="PS00624"/>
    </source>
</evidence>
<dbReference type="PANTHER" id="PTHR47190">
    <property type="entry name" value="DEHYDROGENASE, PUTATIVE-RELATED"/>
    <property type="match status" value="1"/>
</dbReference>
<protein>
    <submittedName>
        <fullName evidence="6">Cellobiose dehydrogenase flavo protein-like protein</fullName>
    </submittedName>
</protein>
<comment type="similarity">
    <text evidence="2">Belongs to the GMC oxidoreductase family.</text>
</comment>
<dbReference type="Gene3D" id="3.30.410.10">
    <property type="entry name" value="Cholesterol Oxidase, domain 2"/>
    <property type="match status" value="1"/>
</dbReference>
<proteinExistence type="inferred from homology"/>
<dbReference type="GO" id="GO:0016614">
    <property type="term" value="F:oxidoreductase activity, acting on CH-OH group of donors"/>
    <property type="evidence" value="ECO:0007669"/>
    <property type="project" value="InterPro"/>
</dbReference>
<feature type="binding site" evidence="3">
    <location>
        <begin position="542"/>
        <end position="543"/>
    </location>
    <ligand>
        <name>FAD</name>
        <dbReference type="ChEBI" id="CHEBI:57692"/>
    </ligand>
</feature>
<dbReference type="InterPro" id="IPR012132">
    <property type="entry name" value="GMC_OxRdtase"/>
</dbReference>
<keyword evidence="3" id="KW-0285">Flavoprotein</keyword>
<evidence type="ECO:0000313" key="7">
    <source>
        <dbReference type="Proteomes" id="UP000218334"/>
    </source>
</evidence>
<dbReference type="Gene3D" id="3.50.50.60">
    <property type="entry name" value="FAD/NAD(P)-binding domain"/>
    <property type="match status" value="1"/>
</dbReference>
<evidence type="ECO:0000256" key="2">
    <source>
        <dbReference type="ARBA" id="ARBA00010790"/>
    </source>
</evidence>
<dbReference type="InterPro" id="IPR000172">
    <property type="entry name" value="GMC_OxRdtase_N"/>
</dbReference>
<dbReference type="EMBL" id="KZ293424">
    <property type="protein sequence ID" value="PBK71346.1"/>
    <property type="molecule type" value="Genomic_DNA"/>
</dbReference>
<dbReference type="Proteomes" id="UP000218334">
    <property type="component" value="Unassembled WGS sequence"/>
</dbReference>